<gene>
    <name evidence="2" type="ORF">SAMN06296008_11060</name>
</gene>
<evidence type="ECO:0000313" key="2">
    <source>
        <dbReference type="EMBL" id="SMC63615.1"/>
    </source>
</evidence>
<name>A0A1W2ASE9_9BURK</name>
<dbReference type="OrthoDB" id="8686017at2"/>
<dbReference type="Proteomes" id="UP000192708">
    <property type="component" value="Unassembled WGS sequence"/>
</dbReference>
<evidence type="ECO:0000313" key="3">
    <source>
        <dbReference type="Proteomes" id="UP000192708"/>
    </source>
</evidence>
<keyword evidence="1" id="KW-0472">Membrane</keyword>
<protein>
    <submittedName>
        <fullName evidence="2">Uncharacterized protein</fullName>
    </submittedName>
</protein>
<keyword evidence="1" id="KW-1133">Transmembrane helix</keyword>
<organism evidence="2 3">
    <name type="scientific">Polynucleobacter kasalickyi</name>
    <dbReference type="NCBI Taxonomy" id="1938817"/>
    <lineage>
        <taxon>Bacteria</taxon>
        <taxon>Pseudomonadati</taxon>
        <taxon>Pseudomonadota</taxon>
        <taxon>Betaproteobacteria</taxon>
        <taxon>Burkholderiales</taxon>
        <taxon>Burkholderiaceae</taxon>
        <taxon>Polynucleobacter</taxon>
    </lineage>
</organism>
<keyword evidence="3" id="KW-1185">Reference proteome</keyword>
<proteinExistence type="predicted"/>
<sequence length="199" mass="22657">MQNNHWISLKQIFCILLVSIFLCACTATFNWREIRSDEQGYSALFPAKSNVEQKKLPFNDRLIEISLETSSADEALFAIGSLKLDEKENASADLITLMQKNAQRSIQQETEPILLKASFKLAGENNTKIDGDGFQLSGVSLDGKFRIYWVYWLKRSDSNQMTRVYQLTAMKAFKQKPSGQEISSITEQFNTFLGGFKPY</sequence>
<dbReference type="AlphaFoldDB" id="A0A1W2ASE9"/>
<dbReference type="EMBL" id="FWXJ01000010">
    <property type="protein sequence ID" value="SMC63615.1"/>
    <property type="molecule type" value="Genomic_DNA"/>
</dbReference>
<dbReference type="RefSeq" id="WP_084283980.1">
    <property type="nucleotide sequence ID" value="NZ_FWXJ01000010.1"/>
</dbReference>
<evidence type="ECO:0000256" key="1">
    <source>
        <dbReference type="SAM" id="Phobius"/>
    </source>
</evidence>
<reference evidence="2 3" key="1">
    <citation type="submission" date="2017-04" db="EMBL/GenBank/DDBJ databases">
        <authorList>
            <person name="Afonso C.L."/>
            <person name="Miller P.J."/>
            <person name="Scott M.A."/>
            <person name="Spackman E."/>
            <person name="Goraichik I."/>
            <person name="Dimitrov K.M."/>
            <person name="Suarez D.L."/>
            <person name="Swayne D.E."/>
        </authorList>
    </citation>
    <scope>NUCLEOTIDE SEQUENCE [LARGE SCALE GENOMIC DNA]</scope>
    <source>
        <strain evidence="2 3">VK13</strain>
    </source>
</reference>
<feature type="transmembrane region" description="Helical" evidence="1">
    <location>
        <begin position="12"/>
        <end position="31"/>
    </location>
</feature>
<keyword evidence="1" id="KW-0812">Transmembrane</keyword>
<accession>A0A1W2ASE9</accession>